<dbReference type="EMBL" id="PVTF01000023">
    <property type="protein sequence ID" value="PRY30943.1"/>
    <property type="molecule type" value="Genomic_DNA"/>
</dbReference>
<accession>A0A2T0SC94</accession>
<dbReference type="AlphaFoldDB" id="A0A2T0SC94"/>
<comment type="caution">
    <text evidence="1">The sequence shown here is derived from an EMBL/GenBank/DDBJ whole genome shotgun (WGS) entry which is preliminary data.</text>
</comment>
<organism evidence="1 2">
    <name type="scientific">Umezawaea tangerina</name>
    <dbReference type="NCBI Taxonomy" id="84725"/>
    <lineage>
        <taxon>Bacteria</taxon>
        <taxon>Bacillati</taxon>
        <taxon>Actinomycetota</taxon>
        <taxon>Actinomycetes</taxon>
        <taxon>Pseudonocardiales</taxon>
        <taxon>Pseudonocardiaceae</taxon>
        <taxon>Umezawaea</taxon>
    </lineage>
</organism>
<keyword evidence="2" id="KW-1185">Reference proteome</keyword>
<name>A0A2T0SC94_9PSEU</name>
<dbReference type="RefSeq" id="WP_170156291.1">
    <property type="nucleotide sequence ID" value="NZ_PVTF01000023.1"/>
</dbReference>
<proteinExistence type="predicted"/>
<gene>
    <name evidence="1" type="ORF">CLV43_12345</name>
</gene>
<protein>
    <submittedName>
        <fullName evidence="1">Uncharacterized protein</fullName>
    </submittedName>
</protein>
<evidence type="ECO:0000313" key="1">
    <source>
        <dbReference type="EMBL" id="PRY30943.1"/>
    </source>
</evidence>
<sequence>MSLTPIYDDVMRELDGIMAASKAKQAQVAADTANAEKAAEQKLDDPLAS</sequence>
<evidence type="ECO:0000313" key="2">
    <source>
        <dbReference type="Proteomes" id="UP000239494"/>
    </source>
</evidence>
<dbReference type="Proteomes" id="UP000239494">
    <property type="component" value="Unassembled WGS sequence"/>
</dbReference>
<reference evidence="1 2" key="1">
    <citation type="submission" date="2018-03" db="EMBL/GenBank/DDBJ databases">
        <title>Genomic Encyclopedia of Archaeal and Bacterial Type Strains, Phase II (KMG-II): from individual species to whole genera.</title>
        <authorList>
            <person name="Goeker M."/>
        </authorList>
    </citation>
    <scope>NUCLEOTIDE SEQUENCE [LARGE SCALE GENOMIC DNA]</scope>
    <source>
        <strain evidence="1 2">DSM 44720</strain>
    </source>
</reference>